<accession>A0A0A9FGY1</accession>
<evidence type="ECO:0000313" key="1">
    <source>
        <dbReference type="EMBL" id="JAE11572.1"/>
    </source>
</evidence>
<name>A0A0A9FGY1_ARUDO</name>
<proteinExistence type="predicted"/>
<sequence length="46" mass="5259">MIETGRQLQTFKQQSESLEIQSAMHIMHQVGKNKNRIPCLTAITAF</sequence>
<reference evidence="1" key="1">
    <citation type="submission" date="2014-09" db="EMBL/GenBank/DDBJ databases">
        <authorList>
            <person name="Magalhaes I.L.F."/>
            <person name="Oliveira U."/>
            <person name="Santos F.R."/>
            <person name="Vidigal T.H.D.A."/>
            <person name="Brescovit A.D."/>
            <person name="Santos A.J."/>
        </authorList>
    </citation>
    <scope>NUCLEOTIDE SEQUENCE</scope>
    <source>
        <tissue evidence="1">Shoot tissue taken approximately 20 cm above the soil surface</tissue>
    </source>
</reference>
<dbReference type="EMBL" id="GBRH01186324">
    <property type="protein sequence ID" value="JAE11572.1"/>
    <property type="molecule type" value="Transcribed_RNA"/>
</dbReference>
<dbReference type="AlphaFoldDB" id="A0A0A9FGY1"/>
<protein>
    <submittedName>
        <fullName evidence="1">Uncharacterized protein</fullName>
    </submittedName>
</protein>
<reference evidence="1" key="2">
    <citation type="journal article" date="2015" name="Data Brief">
        <title>Shoot transcriptome of the giant reed, Arundo donax.</title>
        <authorList>
            <person name="Barrero R.A."/>
            <person name="Guerrero F.D."/>
            <person name="Moolhuijzen P."/>
            <person name="Goolsby J.A."/>
            <person name="Tidwell J."/>
            <person name="Bellgard S.E."/>
            <person name="Bellgard M.I."/>
        </authorList>
    </citation>
    <scope>NUCLEOTIDE SEQUENCE</scope>
    <source>
        <tissue evidence="1">Shoot tissue taken approximately 20 cm above the soil surface</tissue>
    </source>
</reference>
<organism evidence="1">
    <name type="scientific">Arundo donax</name>
    <name type="common">Giant reed</name>
    <name type="synonym">Donax arundinaceus</name>
    <dbReference type="NCBI Taxonomy" id="35708"/>
    <lineage>
        <taxon>Eukaryota</taxon>
        <taxon>Viridiplantae</taxon>
        <taxon>Streptophyta</taxon>
        <taxon>Embryophyta</taxon>
        <taxon>Tracheophyta</taxon>
        <taxon>Spermatophyta</taxon>
        <taxon>Magnoliopsida</taxon>
        <taxon>Liliopsida</taxon>
        <taxon>Poales</taxon>
        <taxon>Poaceae</taxon>
        <taxon>PACMAD clade</taxon>
        <taxon>Arundinoideae</taxon>
        <taxon>Arundineae</taxon>
        <taxon>Arundo</taxon>
    </lineage>
</organism>